<evidence type="ECO:0000256" key="3">
    <source>
        <dbReference type="ARBA" id="ARBA00022691"/>
    </source>
</evidence>
<dbReference type="NCBIfam" id="TIGR01934">
    <property type="entry name" value="MenG_MenH_UbiE"/>
    <property type="match status" value="1"/>
</dbReference>
<evidence type="ECO:0000256" key="5">
    <source>
        <dbReference type="SAM" id="MobiDB-lite"/>
    </source>
</evidence>
<dbReference type="GO" id="GO:0032259">
    <property type="term" value="P:methylation"/>
    <property type="evidence" value="ECO:0007669"/>
    <property type="project" value="UniProtKB-KW"/>
</dbReference>
<dbReference type="SUPFAM" id="SSF53335">
    <property type="entry name" value="S-adenosyl-L-methionine-dependent methyltransferases"/>
    <property type="match status" value="1"/>
</dbReference>
<dbReference type="OrthoDB" id="6329284at2759"/>
<dbReference type="Proteomes" id="UP000002009">
    <property type="component" value="Chromosome 2"/>
</dbReference>
<dbReference type="CDD" id="cd02440">
    <property type="entry name" value="AdoMet_MTases"/>
    <property type="match status" value="1"/>
</dbReference>
<keyword evidence="4" id="KW-0150">Chloroplast</keyword>
<evidence type="ECO:0000313" key="8">
    <source>
        <dbReference type="Proteomes" id="UP000002009"/>
    </source>
</evidence>
<dbReference type="InterPro" id="IPR029063">
    <property type="entry name" value="SAM-dependent_MTases_sf"/>
</dbReference>
<dbReference type="HAMAP" id="MF_01813">
    <property type="entry name" value="MenG_UbiE_methyltr"/>
    <property type="match status" value="1"/>
</dbReference>
<gene>
    <name evidence="4" type="primary">MENG</name>
    <name evidence="7" type="ORF">MICPUN_56113</name>
</gene>
<feature type="region of interest" description="Disordered" evidence="5">
    <location>
        <begin position="31"/>
        <end position="78"/>
    </location>
</feature>
<comment type="subcellular location">
    <subcellularLocation>
        <location evidence="4">Plastid</location>
        <location evidence="4">Chloroplast</location>
    </subcellularLocation>
</comment>
<dbReference type="InterPro" id="IPR004033">
    <property type="entry name" value="UbiE/COQ5_MeTrFase"/>
</dbReference>
<dbReference type="KEGG" id="mis:MICPUN_56113"/>
<name>C1DXZ8_MICCC</name>
<feature type="signal peptide" evidence="6">
    <location>
        <begin position="1"/>
        <end position="25"/>
    </location>
</feature>
<dbReference type="OMA" id="RYYWDTI"/>
<keyword evidence="6" id="KW-0732">Signal</keyword>
<dbReference type="EC" id="2.1.1.329" evidence="4"/>
<protein>
    <recommendedName>
        <fullName evidence="4">2-phytyl-1,4-beta-naphthoquinone methyltransferase, chloroplastic</fullName>
        <ecNumber evidence="4">2.1.1.329</ecNumber>
    </recommendedName>
    <alternativeName>
        <fullName evidence="4">Demethylphylloquinone methyltransferase</fullName>
    </alternativeName>
    <alternativeName>
        <fullName evidence="4">Menaquinone biosynthesis methyltransferase ubiE-like protein</fullName>
    </alternativeName>
</protein>
<dbReference type="Gene3D" id="3.40.50.150">
    <property type="entry name" value="Vaccinia Virus protein VP39"/>
    <property type="match status" value="1"/>
</dbReference>
<dbReference type="HAMAP" id="MF_01982">
    <property type="entry name" value="MenG_phylloquinone_subfam"/>
    <property type="match status" value="1"/>
</dbReference>
<dbReference type="InParanoid" id="C1DXZ8"/>
<dbReference type="AlphaFoldDB" id="C1DXZ8"/>
<sequence>MRGYGDLRRRLIALLVGHLGMSSLAVPSLAVPGAVPRGSRTRRSSSVPAPRLATDKRGASVLPSASADDDGSSSAVSATATAKKKDRFITGRPDEQFSSEAAEERQELFNDIAPVYDQLNDLLSLGLHRVWKRAAVKWTGVGPGDAAIDVCCGSGDIAVRLADAVGPAGRVVGLDFARAQLEVAAGKESQHPSFKTKLAPIEWVQGDALALPYGDGEFDGATIGYGLRNVSDIPLALRELARVLKPGGKAAVVDFNNATDPNLRALQGFVLDNVVVPVADLNGVAAEYRYLKPSIERYPQGPDLVDLAVEAGFADATFYELAPGNLMGCLVCTK</sequence>
<reference evidence="7 8" key="1">
    <citation type="journal article" date="2009" name="Science">
        <title>Green evolution and dynamic adaptations revealed by genomes of the marine picoeukaryotes Micromonas.</title>
        <authorList>
            <person name="Worden A.Z."/>
            <person name="Lee J.H."/>
            <person name="Mock T."/>
            <person name="Rouze P."/>
            <person name="Simmons M.P."/>
            <person name="Aerts A.L."/>
            <person name="Allen A.E."/>
            <person name="Cuvelier M.L."/>
            <person name="Derelle E."/>
            <person name="Everett M.V."/>
            <person name="Foulon E."/>
            <person name="Grimwood J."/>
            <person name="Gundlach H."/>
            <person name="Henrissat B."/>
            <person name="Napoli C."/>
            <person name="McDonald S.M."/>
            <person name="Parker M.S."/>
            <person name="Rombauts S."/>
            <person name="Salamov A."/>
            <person name="Von Dassow P."/>
            <person name="Badger J.H."/>
            <person name="Coutinho P.M."/>
            <person name="Demir E."/>
            <person name="Dubchak I."/>
            <person name="Gentemann C."/>
            <person name="Eikrem W."/>
            <person name="Gready J.E."/>
            <person name="John U."/>
            <person name="Lanier W."/>
            <person name="Lindquist E.A."/>
            <person name="Lucas S."/>
            <person name="Mayer K.F."/>
            <person name="Moreau H."/>
            <person name="Not F."/>
            <person name="Otillar R."/>
            <person name="Panaud O."/>
            <person name="Pangilinan J."/>
            <person name="Paulsen I."/>
            <person name="Piegu B."/>
            <person name="Poliakov A."/>
            <person name="Robbens S."/>
            <person name="Schmutz J."/>
            <person name="Toulza E."/>
            <person name="Wyss T."/>
            <person name="Zelensky A."/>
            <person name="Zhou K."/>
            <person name="Armbrust E.V."/>
            <person name="Bhattacharya D."/>
            <person name="Goodenough U.W."/>
            <person name="Van de Peer Y."/>
            <person name="Grigoriev I.V."/>
        </authorList>
    </citation>
    <scope>NUCLEOTIDE SEQUENCE [LARGE SCALE GENOMIC DNA]</scope>
    <source>
        <strain evidence="8">RCC299 / NOUM17</strain>
    </source>
</reference>
<dbReference type="InterPro" id="IPR032904">
    <property type="entry name" value="MenG"/>
</dbReference>
<comment type="function">
    <text evidence="4">Involved in the biosynthesis of phylloquinone (vitamin K1). Methyltransferase required for the conversion of 2-phytyl-1,4-beta-naphthoquinol to phylloquinol.</text>
</comment>
<keyword evidence="3 4" id="KW-0949">S-adenosyl-L-methionine</keyword>
<evidence type="ECO:0000313" key="7">
    <source>
        <dbReference type="EMBL" id="ACO60856.1"/>
    </source>
</evidence>
<feature type="chain" id="PRO_5002908903" description="2-phytyl-1,4-beta-naphthoquinone methyltransferase, chloroplastic" evidence="6">
    <location>
        <begin position="26"/>
        <end position="334"/>
    </location>
</feature>
<dbReference type="eggNOG" id="KOG1540">
    <property type="taxonomic scope" value="Eukaryota"/>
</dbReference>
<dbReference type="GO" id="GO:0009507">
    <property type="term" value="C:chloroplast"/>
    <property type="evidence" value="ECO:0007669"/>
    <property type="project" value="UniProtKB-SubCell"/>
</dbReference>
<dbReference type="FunCoup" id="C1DXZ8">
    <property type="interactions" value="386"/>
</dbReference>
<keyword evidence="2 4" id="KW-0808">Transferase</keyword>
<keyword evidence="4" id="KW-0934">Plastid</keyword>
<dbReference type="GeneID" id="8241276"/>
<dbReference type="InterPro" id="IPR023576">
    <property type="entry name" value="UbiE/COQ5_MeTrFase_CS"/>
</dbReference>
<comment type="catalytic activity">
    <reaction evidence="4">
        <text>demethylphylloquinol + S-adenosyl-L-methionine = phylloquinol + S-adenosyl-L-homocysteine + H(+)</text>
        <dbReference type="Rhea" id="RHEA:40551"/>
        <dbReference type="ChEBI" id="CHEBI:15378"/>
        <dbReference type="ChEBI" id="CHEBI:28433"/>
        <dbReference type="ChEBI" id="CHEBI:57856"/>
        <dbReference type="ChEBI" id="CHEBI:59789"/>
        <dbReference type="ChEBI" id="CHEBI:87844"/>
        <dbReference type="EC" id="2.1.1.329"/>
    </reaction>
</comment>
<dbReference type="PANTHER" id="PTHR43591">
    <property type="entry name" value="METHYLTRANSFERASE"/>
    <property type="match status" value="1"/>
</dbReference>
<dbReference type="EMBL" id="CP001323">
    <property type="protein sequence ID" value="ACO60856.1"/>
    <property type="molecule type" value="Genomic_DNA"/>
</dbReference>
<evidence type="ECO:0000256" key="2">
    <source>
        <dbReference type="ARBA" id="ARBA00022679"/>
    </source>
</evidence>
<evidence type="ECO:0000256" key="6">
    <source>
        <dbReference type="SAM" id="SignalP"/>
    </source>
</evidence>
<dbReference type="PROSITE" id="PS51608">
    <property type="entry name" value="SAM_MT_UBIE"/>
    <property type="match status" value="1"/>
</dbReference>
<organism evidence="7 8">
    <name type="scientific">Micromonas commoda (strain RCC299 / NOUM17 / CCMP2709)</name>
    <name type="common">Picoplanktonic green alga</name>
    <dbReference type="NCBI Taxonomy" id="296587"/>
    <lineage>
        <taxon>Eukaryota</taxon>
        <taxon>Viridiplantae</taxon>
        <taxon>Chlorophyta</taxon>
        <taxon>Mamiellophyceae</taxon>
        <taxon>Mamiellales</taxon>
        <taxon>Mamiellaceae</taxon>
        <taxon>Micromonas</taxon>
    </lineage>
</organism>
<dbReference type="PROSITE" id="PS01183">
    <property type="entry name" value="UBIE_1"/>
    <property type="match status" value="1"/>
</dbReference>
<evidence type="ECO:0000256" key="1">
    <source>
        <dbReference type="ARBA" id="ARBA00022603"/>
    </source>
</evidence>
<comment type="similarity">
    <text evidence="4">Belongs to the class I-like SAM-binding methyltransferase superfamily. MenG/UbiE family.</text>
</comment>
<proteinExistence type="inferred from homology"/>
<dbReference type="PANTHER" id="PTHR43591:SF24">
    <property type="entry name" value="2-METHOXY-6-POLYPRENYL-1,4-BENZOQUINOL METHYLASE, MITOCHONDRIAL"/>
    <property type="match status" value="1"/>
</dbReference>
<dbReference type="GO" id="GO:0052624">
    <property type="term" value="F:2-phytyl-1,4-naphthoquinone methyltransferase activity"/>
    <property type="evidence" value="ECO:0007669"/>
    <property type="project" value="UniProtKB-UniRule"/>
</dbReference>
<dbReference type="GO" id="GO:0042372">
    <property type="term" value="P:phylloquinone biosynthetic process"/>
    <property type="evidence" value="ECO:0007669"/>
    <property type="project" value="UniProtKB-UniRule"/>
</dbReference>
<accession>C1DXZ8</accession>
<dbReference type="STRING" id="296587.C1DXZ8"/>
<evidence type="ECO:0000256" key="4">
    <source>
        <dbReference type="HAMAP-Rule" id="MF_03192"/>
    </source>
</evidence>
<keyword evidence="8" id="KW-1185">Reference proteome</keyword>
<dbReference type="Pfam" id="PF01209">
    <property type="entry name" value="Ubie_methyltran"/>
    <property type="match status" value="1"/>
</dbReference>
<dbReference type="NCBIfam" id="NF001244">
    <property type="entry name" value="PRK00216.1-5"/>
    <property type="match status" value="1"/>
</dbReference>
<keyword evidence="1 4" id="KW-0489">Methyltransferase</keyword>
<dbReference type="RefSeq" id="XP_002499598.1">
    <property type="nucleotide sequence ID" value="XM_002499552.1"/>
</dbReference>